<proteinExistence type="inferred from homology"/>
<dbReference type="InterPro" id="IPR005627">
    <property type="entry name" value="CutC-like"/>
</dbReference>
<evidence type="ECO:0000313" key="4">
    <source>
        <dbReference type="Proteomes" id="UP001153365"/>
    </source>
</evidence>
<reference evidence="3" key="1">
    <citation type="submission" date="2022-06" db="EMBL/GenBank/DDBJ databases">
        <authorList>
            <consortium name="SYNGENTA / RWTH Aachen University"/>
        </authorList>
    </citation>
    <scope>NUCLEOTIDE SEQUENCE</scope>
</reference>
<dbReference type="Pfam" id="PF03932">
    <property type="entry name" value="CutC"/>
    <property type="match status" value="2"/>
</dbReference>
<dbReference type="PANTHER" id="PTHR12598">
    <property type="entry name" value="COPPER HOMEOSTASIS PROTEIN CUTC"/>
    <property type="match status" value="1"/>
</dbReference>
<dbReference type="PANTHER" id="PTHR12598:SF0">
    <property type="entry name" value="COPPER HOMEOSTASIS PROTEIN CUTC HOMOLOG"/>
    <property type="match status" value="1"/>
</dbReference>
<organism evidence="3 4">
    <name type="scientific">Phakopsora pachyrhizi</name>
    <name type="common">Asian soybean rust disease fungus</name>
    <dbReference type="NCBI Taxonomy" id="170000"/>
    <lineage>
        <taxon>Eukaryota</taxon>
        <taxon>Fungi</taxon>
        <taxon>Dikarya</taxon>
        <taxon>Basidiomycota</taxon>
        <taxon>Pucciniomycotina</taxon>
        <taxon>Pucciniomycetes</taxon>
        <taxon>Pucciniales</taxon>
        <taxon>Phakopsoraceae</taxon>
        <taxon>Phakopsora</taxon>
    </lineage>
</organism>
<dbReference type="AlphaFoldDB" id="A0AAV0BIN2"/>
<dbReference type="Gene3D" id="3.20.20.380">
    <property type="entry name" value="Copper homeostasis (CutC) domain"/>
    <property type="match status" value="1"/>
</dbReference>
<comment type="caution">
    <text evidence="3">The sequence shown here is derived from an EMBL/GenBank/DDBJ whole genome shotgun (WGS) entry which is preliminary data.</text>
</comment>
<sequence length="338" mass="37459">MASSSKSQDSLNSNSTKKRILIEVCVDSLESAKIAVENGADRLEICGALDYGGGITPSMGLVESILEMFPQGIPLMIMIRPRVGSFNYNSTELDTMVSDIRSFTRLKIYSKPCNPQEKLAFKNSGGIEGFVIGALDANSRIDRSAIKYLMSATIKDMSFTFHRAFDMTANPLKAYEDISCFEQPFARVLTSGGVKSYADHSSIDGLTRLASSLISYRLIRGPRLMPGSGVNEKTLPQVLLALKELWELRLATLSISPCKSDLVSQSLDHFGEVHLSGVTWYEPYRGEQGFVEPDYRKRGMAMGASNEKEWGRWKVDGEKIKAVRRVINEFLEGLESPI</sequence>
<accession>A0AAV0BIN2</accession>
<dbReference type="InterPro" id="IPR036822">
    <property type="entry name" value="CutC-like_dom_sf"/>
</dbReference>
<dbReference type="SUPFAM" id="SSF110395">
    <property type="entry name" value="CutC-like"/>
    <property type="match status" value="1"/>
</dbReference>
<gene>
    <name evidence="3" type="ORF">PPACK8108_LOCUS21039</name>
</gene>
<protein>
    <recommendedName>
        <fullName evidence="2">Copper homeostasis protein cutC homolog</fullName>
    </recommendedName>
</protein>
<evidence type="ECO:0000256" key="1">
    <source>
        <dbReference type="ARBA" id="ARBA00007768"/>
    </source>
</evidence>
<dbReference type="GO" id="GO:0005507">
    <property type="term" value="F:copper ion binding"/>
    <property type="evidence" value="ECO:0007669"/>
    <property type="project" value="TreeGrafter"/>
</dbReference>
<name>A0AAV0BIN2_PHAPC</name>
<dbReference type="Proteomes" id="UP001153365">
    <property type="component" value="Unassembled WGS sequence"/>
</dbReference>
<comment type="similarity">
    <text evidence="1">Belongs to the CutC family.</text>
</comment>
<evidence type="ECO:0000313" key="3">
    <source>
        <dbReference type="EMBL" id="CAH7686395.1"/>
    </source>
</evidence>
<keyword evidence="4" id="KW-1185">Reference proteome</keyword>
<evidence type="ECO:0000256" key="2">
    <source>
        <dbReference type="ARBA" id="ARBA00019014"/>
    </source>
</evidence>
<dbReference type="EMBL" id="CALTRL010005790">
    <property type="protein sequence ID" value="CAH7686395.1"/>
    <property type="molecule type" value="Genomic_DNA"/>
</dbReference>